<dbReference type="AlphaFoldDB" id="A0A1B0D8E8"/>
<comment type="subcellular location">
    <subcellularLocation>
        <location evidence="1">Nucleus</location>
    </subcellularLocation>
</comment>
<evidence type="ECO:0000256" key="6">
    <source>
        <dbReference type="ARBA" id="ARBA00023163"/>
    </source>
</evidence>
<dbReference type="GO" id="GO:0016514">
    <property type="term" value="C:SWI/SNF complex"/>
    <property type="evidence" value="ECO:0007669"/>
    <property type="project" value="TreeGrafter"/>
</dbReference>
<dbReference type="SUPFAM" id="SSF47370">
    <property type="entry name" value="Bromodomain"/>
    <property type="match status" value="2"/>
</dbReference>
<dbReference type="PANTHER" id="PTHR16062">
    <property type="entry name" value="SWI/SNF-RELATED"/>
    <property type="match status" value="1"/>
</dbReference>
<feature type="compositionally biased region" description="Low complexity" evidence="8">
    <location>
        <begin position="218"/>
        <end position="233"/>
    </location>
</feature>
<evidence type="ECO:0000256" key="8">
    <source>
        <dbReference type="SAM" id="MobiDB-lite"/>
    </source>
</evidence>
<keyword evidence="5" id="KW-0103">Bromodomain</keyword>
<organism evidence="10 11">
    <name type="scientific">Phlebotomus papatasi</name>
    <name type="common">Sandfly</name>
    <dbReference type="NCBI Taxonomy" id="29031"/>
    <lineage>
        <taxon>Eukaryota</taxon>
        <taxon>Metazoa</taxon>
        <taxon>Ecdysozoa</taxon>
        <taxon>Arthropoda</taxon>
        <taxon>Hexapoda</taxon>
        <taxon>Insecta</taxon>
        <taxon>Pterygota</taxon>
        <taxon>Neoptera</taxon>
        <taxon>Endopterygota</taxon>
        <taxon>Diptera</taxon>
        <taxon>Nematocera</taxon>
        <taxon>Psychodoidea</taxon>
        <taxon>Psychodidae</taxon>
        <taxon>Phlebotomus</taxon>
        <taxon>Phlebotomus</taxon>
    </lineage>
</organism>
<accession>A0A1B0D8E8</accession>
<keyword evidence="11" id="KW-1185">Reference proteome</keyword>
<evidence type="ECO:0000256" key="1">
    <source>
        <dbReference type="ARBA" id="ARBA00004123"/>
    </source>
</evidence>
<reference evidence="10" key="1">
    <citation type="submission" date="2022-08" db="UniProtKB">
        <authorList>
            <consortium name="EnsemblMetazoa"/>
        </authorList>
    </citation>
    <scope>IDENTIFICATION</scope>
    <source>
        <strain evidence="10">Israel</strain>
    </source>
</reference>
<dbReference type="InterPro" id="IPR036427">
    <property type="entry name" value="Bromodomain-like_sf"/>
</dbReference>
<evidence type="ECO:0000259" key="9">
    <source>
        <dbReference type="PROSITE" id="PS50014"/>
    </source>
</evidence>
<dbReference type="InterPro" id="IPR001487">
    <property type="entry name" value="Bromodomain"/>
</dbReference>
<sequence length="398" mass="44732">MSKRRRTSSVASRQDEDTDDAFSETSPIAAFIGRKKKKWDAIFMSRKAEIESGKYKPIKQKKRGHCLSAVTAALKEEPESSDDELDDNVDTEGDGPMWQLFDQLYNTANASDHPNASGAPLGESLWKLPNRRFHQDYYNTVKKPISMAQVRNKLKKGAYSNITDMTADLYLMLDNAKKAYPATHKVHKDAVKMQKILNQKLIDTGVGADESDTEDGDVSMPSTSSVSPSAVPMPKKKGRPRNNPTVTSPPAAVNVPANVTQTPQGGSQIIMTKGRFPNNPVLKKKLLGLQKFLTDYIVAGRRPMALFMEKPSKKLYPDYYEVIQHPIDMNTIEMNIKADRYGTLDDVVGDYRLMFSNCRKYNEEGSQIFEDANILERALNEKLKEFSGIPDRRLTPKM</sequence>
<feature type="domain" description="Bromo" evidence="9">
    <location>
        <begin position="117"/>
        <end position="187"/>
    </location>
</feature>
<dbReference type="GO" id="GO:0003682">
    <property type="term" value="F:chromatin binding"/>
    <property type="evidence" value="ECO:0007669"/>
    <property type="project" value="TreeGrafter"/>
</dbReference>
<name>A0A1B0D8E8_PHLPP</name>
<keyword evidence="6" id="KW-0804">Transcription</keyword>
<evidence type="ECO:0000256" key="7">
    <source>
        <dbReference type="ARBA" id="ARBA00023242"/>
    </source>
</evidence>
<keyword evidence="7" id="KW-0539">Nucleus</keyword>
<evidence type="ECO:0000256" key="5">
    <source>
        <dbReference type="ARBA" id="ARBA00023117"/>
    </source>
</evidence>
<evidence type="ECO:0000256" key="2">
    <source>
        <dbReference type="ARBA" id="ARBA00022737"/>
    </source>
</evidence>
<dbReference type="Proteomes" id="UP000092462">
    <property type="component" value="Unassembled WGS sequence"/>
</dbReference>
<protein>
    <recommendedName>
        <fullName evidence="9">Bromo domain-containing protein</fullName>
    </recommendedName>
</protein>
<evidence type="ECO:0000313" key="11">
    <source>
        <dbReference type="Proteomes" id="UP000092462"/>
    </source>
</evidence>
<feature type="region of interest" description="Disordered" evidence="8">
    <location>
        <begin position="73"/>
        <end position="92"/>
    </location>
</feature>
<feature type="compositionally biased region" description="Acidic residues" evidence="8">
    <location>
        <begin position="79"/>
        <end position="92"/>
    </location>
</feature>
<dbReference type="VEuPathDB" id="VectorBase:PPAPM1_008395"/>
<keyword evidence="2" id="KW-0677">Repeat</keyword>
<feature type="region of interest" description="Disordered" evidence="8">
    <location>
        <begin position="1"/>
        <end position="27"/>
    </location>
</feature>
<dbReference type="Pfam" id="PF00439">
    <property type="entry name" value="Bromodomain"/>
    <property type="match status" value="2"/>
</dbReference>
<dbReference type="InterPro" id="IPR037382">
    <property type="entry name" value="Rsc/polybromo"/>
</dbReference>
<feature type="region of interest" description="Disordered" evidence="8">
    <location>
        <begin position="204"/>
        <end position="257"/>
    </location>
</feature>
<evidence type="ECO:0000256" key="4">
    <source>
        <dbReference type="ARBA" id="ARBA00023015"/>
    </source>
</evidence>
<dbReference type="EMBL" id="AJVK01012607">
    <property type="status" value="NOT_ANNOTATED_CDS"/>
    <property type="molecule type" value="Genomic_DNA"/>
</dbReference>
<dbReference type="PROSITE" id="PS50014">
    <property type="entry name" value="BROMODOMAIN_2"/>
    <property type="match status" value="2"/>
</dbReference>
<dbReference type="EnsemblMetazoa" id="PPAI003821-RA">
    <property type="protein sequence ID" value="PPAI003821-PA"/>
    <property type="gene ID" value="PPAI003821"/>
</dbReference>
<keyword evidence="3" id="KW-0156">Chromatin regulator</keyword>
<dbReference type="Gene3D" id="1.20.920.10">
    <property type="entry name" value="Bromodomain-like"/>
    <property type="match status" value="2"/>
</dbReference>
<feature type="domain" description="Bromo" evidence="9">
    <location>
        <begin position="299"/>
        <end position="369"/>
    </location>
</feature>
<dbReference type="VEuPathDB" id="VectorBase:PPAI003821"/>
<dbReference type="PANTHER" id="PTHR16062:SF19">
    <property type="entry name" value="PROTEIN POLYBROMO-1"/>
    <property type="match status" value="1"/>
</dbReference>
<keyword evidence="4" id="KW-0805">Transcription regulation</keyword>
<evidence type="ECO:0000313" key="10">
    <source>
        <dbReference type="EnsemblMetazoa" id="PPAI003821-PA"/>
    </source>
</evidence>
<dbReference type="FunFam" id="1.20.920.10:FF:000045">
    <property type="entry name" value="protein polybromo-1"/>
    <property type="match status" value="1"/>
</dbReference>
<dbReference type="EMBL" id="AJVK01012606">
    <property type="status" value="NOT_ANNOTATED_CDS"/>
    <property type="molecule type" value="Genomic_DNA"/>
</dbReference>
<dbReference type="GO" id="GO:0006338">
    <property type="term" value="P:chromatin remodeling"/>
    <property type="evidence" value="ECO:0007669"/>
    <property type="project" value="InterPro"/>
</dbReference>
<dbReference type="SMART" id="SM00297">
    <property type="entry name" value="BROMO"/>
    <property type="match status" value="2"/>
</dbReference>
<dbReference type="GO" id="GO:0016586">
    <property type="term" value="C:RSC-type complex"/>
    <property type="evidence" value="ECO:0007669"/>
    <property type="project" value="InterPro"/>
</dbReference>
<dbReference type="PRINTS" id="PR00503">
    <property type="entry name" value="BROMODOMAIN"/>
</dbReference>
<proteinExistence type="predicted"/>
<dbReference type="GO" id="GO:0006368">
    <property type="term" value="P:transcription elongation by RNA polymerase II"/>
    <property type="evidence" value="ECO:0007669"/>
    <property type="project" value="TreeGrafter"/>
</dbReference>
<evidence type="ECO:0000256" key="3">
    <source>
        <dbReference type="ARBA" id="ARBA00022853"/>
    </source>
</evidence>